<dbReference type="OrthoDB" id="5317164at2"/>
<feature type="transmembrane region" description="Helical" evidence="1">
    <location>
        <begin position="100"/>
        <end position="122"/>
    </location>
</feature>
<keyword evidence="1" id="KW-0472">Membrane</keyword>
<feature type="transmembrane region" description="Helical" evidence="1">
    <location>
        <begin position="271"/>
        <end position="290"/>
    </location>
</feature>
<evidence type="ECO:0000256" key="1">
    <source>
        <dbReference type="SAM" id="Phobius"/>
    </source>
</evidence>
<evidence type="ECO:0000313" key="3">
    <source>
        <dbReference type="Proteomes" id="UP000006281"/>
    </source>
</evidence>
<feature type="transmembrane region" description="Helical" evidence="1">
    <location>
        <begin position="72"/>
        <end position="94"/>
    </location>
</feature>
<sequence>MSRPPAGVLAVLVGVVLIAANLRVAVTSLGAVLDQARADLGMSSVVASTVATLPVLCFGVVAVATPRVVRRLGAAAGLGLGVGVLLVGLVVRVAGGEGALLVGTVLACAGIATANVLVPVVVKEEFPHRVGEVTGAYSAVMSVGAAVGAAATVPVGAIAGGWRGGLAAWSVPAAVALLLWLPQTRRSGRAGGTATSVRAVLRSPVAWAVTLLFATQSLLAFVVMAWLPAIYHDAGFSPGQAGVLLSVSVLAGVPVYFAVPVLASRLRAQGCLGAVLTAFEVLGLTGLLTAPATAPWLWAVLIGVGGGVFPLTLALFGLRTRTPADTAALSALAQGGGYLLAAGGPLLVGVLRDVTGSWSVPILVLIGVCALQVVLSFAAGRRGWAPSA</sequence>
<dbReference type="BioCyc" id="SESP1179773:BN6_RS21190-MONOMER"/>
<dbReference type="HOGENOM" id="CLU_038046_0_0_11"/>
<dbReference type="PANTHER" id="PTHR23523">
    <property type="match status" value="1"/>
</dbReference>
<feature type="transmembrane region" description="Helical" evidence="1">
    <location>
        <begin position="134"/>
        <end position="160"/>
    </location>
</feature>
<dbReference type="InterPro" id="IPR052524">
    <property type="entry name" value="MFS_Cyanate_Porter"/>
</dbReference>
<dbReference type="EMBL" id="HE804045">
    <property type="protein sequence ID" value="CCH31660.1"/>
    <property type="molecule type" value="Genomic_DNA"/>
</dbReference>
<dbReference type="KEGG" id="sesp:BN6_43780"/>
<dbReference type="Gene3D" id="1.20.1250.20">
    <property type="entry name" value="MFS general substrate transporter like domains"/>
    <property type="match status" value="2"/>
</dbReference>
<organism evidence="2 3">
    <name type="scientific">Saccharothrix espanaensis (strain ATCC 51144 / DSM 44229 / JCM 9112 / NBRC 15066 / NRRL 15764)</name>
    <dbReference type="NCBI Taxonomy" id="1179773"/>
    <lineage>
        <taxon>Bacteria</taxon>
        <taxon>Bacillati</taxon>
        <taxon>Actinomycetota</taxon>
        <taxon>Actinomycetes</taxon>
        <taxon>Pseudonocardiales</taxon>
        <taxon>Pseudonocardiaceae</taxon>
        <taxon>Saccharothrix</taxon>
    </lineage>
</organism>
<feature type="transmembrane region" description="Helical" evidence="1">
    <location>
        <begin position="40"/>
        <end position="65"/>
    </location>
</feature>
<dbReference type="PATRIC" id="fig|1179773.3.peg.4382"/>
<feature type="transmembrane region" description="Helical" evidence="1">
    <location>
        <begin position="205"/>
        <end position="227"/>
    </location>
</feature>
<dbReference type="InterPro" id="IPR036259">
    <property type="entry name" value="MFS_trans_sf"/>
</dbReference>
<accession>K0JUY8</accession>
<dbReference type="Pfam" id="PF07690">
    <property type="entry name" value="MFS_1"/>
    <property type="match status" value="1"/>
</dbReference>
<name>K0JUY8_SACES</name>
<feature type="transmembrane region" description="Helical" evidence="1">
    <location>
        <begin position="166"/>
        <end position="184"/>
    </location>
</feature>
<dbReference type="InterPro" id="IPR011701">
    <property type="entry name" value="MFS"/>
</dbReference>
<dbReference type="Proteomes" id="UP000006281">
    <property type="component" value="Chromosome"/>
</dbReference>
<proteinExistence type="predicted"/>
<dbReference type="GO" id="GO:0022857">
    <property type="term" value="F:transmembrane transporter activity"/>
    <property type="evidence" value="ECO:0007669"/>
    <property type="project" value="InterPro"/>
</dbReference>
<feature type="transmembrane region" description="Helical" evidence="1">
    <location>
        <begin position="239"/>
        <end position="259"/>
    </location>
</feature>
<dbReference type="PANTHER" id="PTHR23523:SF2">
    <property type="entry name" value="2-NITROIMIDAZOLE TRANSPORTER"/>
    <property type="match status" value="1"/>
</dbReference>
<keyword evidence="1" id="KW-1133">Transmembrane helix</keyword>
<dbReference type="AlphaFoldDB" id="K0JUY8"/>
<dbReference type="STRING" id="1179773.BN6_43780"/>
<feature type="transmembrane region" description="Helical" evidence="1">
    <location>
        <begin position="360"/>
        <end position="380"/>
    </location>
</feature>
<gene>
    <name evidence="2" type="ordered locus">BN6_43780</name>
</gene>
<reference evidence="2 3" key="1">
    <citation type="journal article" date="2012" name="BMC Genomics">
        <title>Complete genome sequence of Saccharothrix espanaensis DSM 44229T and comparison to the other completely sequenced Pseudonocardiaceae.</title>
        <authorList>
            <person name="Strobel T."/>
            <person name="Al-Dilaimi A."/>
            <person name="Blom J."/>
            <person name="Gessner A."/>
            <person name="Kalinowski J."/>
            <person name="Luzhetska M."/>
            <person name="Puhler A."/>
            <person name="Szczepanowski R."/>
            <person name="Bechthold A."/>
            <person name="Ruckert C."/>
        </authorList>
    </citation>
    <scope>NUCLEOTIDE SEQUENCE [LARGE SCALE GENOMIC DNA]</scope>
    <source>
        <strain evidence="3">ATCC 51144 / DSM 44229 / JCM 9112 / NBRC 15066 / NRRL 15764</strain>
    </source>
</reference>
<dbReference type="RefSeq" id="WP_015101772.1">
    <property type="nucleotide sequence ID" value="NC_019673.1"/>
</dbReference>
<feature type="transmembrane region" description="Helical" evidence="1">
    <location>
        <begin position="328"/>
        <end position="348"/>
    </location>
</feature>
<dbReference type="SUPFAM" id="SSF103473">
    <property type="entry name" value="MFS general substrate transporter"/>
    <property type="match status" value="1"/>
</dbReference>
<keyword evidence="1 2" id="KW-0812">Transmembrane</keyword>
<evidence type="ECO:0000313" key="2">
    <source>
        <dbReference type="EMBL" id="CCH31660.1"/>
    </source>
</evidence>
<protein>
    <submittedName>
        <fullName evidence="2">Transmembrane transporter</fullName>
    </submittedName>
</protein>
<dbReference type="eggNOG" id="COG2807">
    <property type="taxonomic scope" value="Bacteria"/>
</dbReference>
<keyword evidence="3" id="KW-1185">Reference proteome</keyword>
<feature type="transmembrane region" description="Helical" evidence="1">
    <location>
        <begin position="296"/>
        <end position="316"/>
    </location>
</feature>